<dbReference type="SUPFAM" id="SSF49265">
    <property type="entry name" value="Fibronectin type III"/>
    <property type="match status" value="1"/>
</dbReference>
<dbReference type="InterPro" id="IPR036116">
    <property type="entry name" value="FN3_sf"/>
</dbReference>
<dbReference type="InterPro" id="IPR013783">
    <property type="entry name" value="Ig-like_fold"/>
</dbReference>
<keyword evidence="1" id="KW-0812">Transmembrane</keyword>
<sequence length="189" mass="21010">MSWEGSSSTTITIKWGPVPCADRNGNITSYVVMFRENGTEMFHNETTTGVIWSSLSLVTTTEASPPTTADTREGGSNVGGVVAGVIVSVLFLIGATLGIIAAIWLMRRKKSTMKGLFSMGHFKVTRKQAPCHTLEIHKTFLWTSFPLERVWQVESYPLRKMKSKHTFSLTLTVPHNSQLQYKLYPTSPI</sequence>
<keyword evidence="1" id="KW-1133">Transmembrane helix</keyword>
<gene>
    <name evidence="3" type="ORF">GBAR_LOCUS29930</name>
</gene>
<evidence type="ECO:0000313" key="4">
    <source>
        <dbReference type="Proteomes" id="UP001174909"/>
    </source>
</evidence>
<dbReference type="AlphaFoldDB" id="A0AA35XKV6"/>
<reference evidence="3" key="1">
    <citation type="submission" date="2023-03" db="EMBL/GenBank/DDBJ databases">
        <authorList>
            <person name="Steffen K."/>
            <person name="Cardenas P."/>
        </authorList>
    </citation>
    <scope>NUCLEOTIDE SEQUENCE</scope>
</reference>
<keyword evidence="1" id="KW-0472">Membrane</keyword>
<dbReference type="EMBL" id="CASHTH010004212">
    <property type="protein sequence ID" value="CAI8054852.1"/>
    <property type="molecule type" value="Genomic_DNA"/>
</dbReference>
<dbReference type="Gene3D" id="2.60.40.10">
    <property type="entry name" value="Immunoglobulins"/>
    <property type="match status" value="1"/>
</dbReference>
<evidence type="ECO:0000256" key="1">
    <source>
        <dbReference type="SAM" id="Phobius"/>
    </source>
</evidence>
<dbReference type="InterPro" id="IPR003961">
    <property type="entry name" value="FN3_dom"/>
</dbReference>
<evidence type="ECO:0000259" key="2">
    <source>
        <dbReference type="PROSITE" id="PS50853"/>
    </source>
</evidence>
<name>A0AA35XKV6_GEOBA</name>
<accession>A0AA35XKV6</accession>
<protein>
    <recommendedName>
        <fullName evidence="2">Fibronectin type-III domain-containing protein</fullName>
    </recommendedName>
</protein>
<dbReference type="Proteomes" id="UP001174909">
    <property type="component" value="Unassembled WGS sequence"/>
</dbReference>
<keyword evidence="4" id="KW-1185">Reference proteome</keyword>
<dbReference type="PROSITE" id="PS50853">
    <property type="entry name" value="FN3"/>
    <property type="match status" value="1"/>
</dbReference>
<evidence type="ECO:0000313" key="3">
    <source>
        <dbReference type="EMBL" id="CAI8054852.1"/>
    </source>
</evidence>
<comment type="caution">
    <text evidence="3">The sequence shown here is derived from an EMBL/GenBank/DDBJ whole genome shotgun (WGS) entry which is preliminary data.</text>
</comment>
<feature type="domain" description="Fibronectin type-III" evidence="2">
    <location>
        <begin position="1"/>
        <end position="99"/>
    </location>
</feature>
<feature type="transmembrane region" description="Helical" evidence="1">
    <location>
        <begin position="81"/>
        <end position="105"/>
    </location>
</feature>
<proteinExistence type="predicted"/>
<organism evidence="3 4">
    <name type="scientific">Geodia barretti</name>
    <name type="common">Barrett's horny sponge</name>
    <dbReference type="NCBI Taxonomy" id="519541"/>
    <lineage>
        <taxon>Eukaryota</taxon>
        <taxon>Metazoa</taxon>
        <taxon>Porifera</taxon>
        <taxon>Demospongiae</taxon>
        <taxon>Heteroscleromorpha</taxon>
        <taxon>Tetractinellida</taxon>
        <taxon>Astrophorina</taxon>
        <taxon>Geodiidae</taxon>
        <taxon>Geodia</taxon>
    </lineage>
</organism>